<evidence type="ECO:0008006" key="4">
    <source>
        <dbReference type="Google" id="ProtNLM"/>
    </source>
</evidence>
<organism evidence="2 3">
    <name type="scientific">Candidatus Magasanikbacteria bacterium RIFCSPHIGHO2_02_FULL_45_10</name>
    <dbReference type="NCBI Taxonomy" id="1798679"/>
    <lineage>
        <taxon>Bacteria</taxon>
        <taxon>Candidatus Magasanikiibacteriota</taxon>
    </lineage>
</organism>
<evidence type="ECO:0000256" key="1">
    <source>
        <dbReference type="SAM" id="MobiDB-lite"/>
    </source>
</evidence>
<protein>
    <recommendedName>
        <fullName evidence="4">Helix-turn-helix domain-containing protein</fullName>
    </recommendedName>
</protein>
<evidence type="ECO:0000313" key="2">
    <source>
        <dbReference type="EMBL" id="OGH68365.1"/>
    </source>
</evidence>
<dbReference type="AlphaFoldDB" id="A0A1F6M9R7"/>
<reference evidence="2 3" key="1">
    <citation type="journal article" date="2016" name="Nat. Commun.">
        <title>Thousands of microbial genomes shed light on interconnected biogeochemical processes in an aquifer system.</title>
        <authorList>
            <person name="Anantharaman K."/>
            <person name="Brown C.T."/>
            <person name="Hug L.A."/>
            <person name="Sharon I."/>
            <person name="Castelle C.J."/>
            <person name="Probst A.J."/>
            <person name="Thomas B.C."/>
            <person name="Singh A."/>
            <person name="Wilkins M.J."/>
            <person name="Karaoz U."/>
            <person name="Brodie E.L."/>
            <person name="Williams K.H."/>
            <person name="Hubbard S.S."/>
            <person name="Banfield J.F."/>
        </authorList>
    </citation>
    <scope>NUCLEOTIDE SEQUENCE [LARGE SCALE GENOMIC DNA]</scope>
</reference>
<dbReference type="Proteomes" id="UP000176413">
    <property type="component" value="Unassembled WGS sequence"/>
</dbReference>
<accession>A0A1F6M9R7</accession>
<dbReference type="EMBL" id="MFQA01000045">
    <property type="protein sequence ID" value="OGH68365.1"/>
    <property type="molecule type" value="Genomic_DNA"/>
</dbReference>
<feature type="region of interest" description="Disordered" evidence="1">
    <location>
        <begin position="87"/>
        <end position="108"/>
    </location>
</feature>
<evidence type="ECO:0000313" key="3">
    <source>
        <dbReference type="Proteomes" id="UP000176413"/>
    </source>
</evidence>
<gene>
    <name evidence="2" type="ORF">A3D53_02770</name>
</gene>
<proteinExistence type="predicted"/>
<comment type="caution">
    <text evidence="2">The sequence shown here is derived from an EMBL/GenBank/DDBJ whole genome shotgun (WGS) entry which is preliminary data.</text>
</comment>
<name>A0A1F6M9R7_9BACT</name>
<sequence>MESTLNKENKEMIRVSVSEAARLFGVNTQTIRRAIAAKEVTYVVVAGRYKLNFESLVKWSQRHTTIKNKLQKRGIGQFIDRWKIKNPLYSPNPKSVAPKTPETETSKT</sequence>